<dbReference type="InterPro" id="IPR027417">
    <property type="entry name" value="P-loop_NTPase"/>
</dbReference>
<evidence type="ECO:0000313" key="1">
    <source>
        <dbReference type="EMBL" id="MBB6521571.1"/>
    </source>
</evidence>
<dbReference type="EMBL" id="JACHHT010000002">
    <property type="protein sequence ID" value="MBB6521571.1"/>
    <property type="molecule type" value="Genomic_DNA"/>
</dbReference>
<dbReference type="Proteomes" id="UP000528457">
    <property type="component" value="Unassembled WGS sequence"/>
</dbReference>
<evidence type="ECO:0000313" key="2">
    <source>
        <dbReference type="Proteomes" id="UP000528457"/>
    </source>
</evidence>
<sequence>MNQAMNQANYATSQQEQDVQHGLTELVVTHEQDNYLQWLLPMVAHFSQQHSDRWLTWVGAEDISKETLLRYGIDVSRLRIIRLRDKSDTLWATWEALAAGNSHMVISSPGVLGRHEYQQLKQASEIGNCQGLMLRMR</sequence>
<organism evidence="1 2">
    <name type="scientific">Pseudoteredinibacter isoporae</name>
    <dbReference type="NCBI Taxonomy" id="570281"/>
    <lineage>
        <taxon>Bacteria</taxon>
        <taxon>Pseudomonadati</taxon>
        <taxon>Pseudomonadota</taxon>
        <taxon>Gammaproteobacteria</taxon>
        <taxon>Cellvibrionales</taxon>
        <taxon>Cellvibrionaceae</taxon>
        <taxon>Pseudoteredinibacter</taxon>
    </lineage>
</organism>
<comment type="caution">
    <text evidence="1">The sequence shown here is derived from an EMBL/GenBank/DDBJ whole genome shotgun (WGS) entry which is preliminary data.</text>
</comment>
<dbReference type="GO" id="GO:0051782">
    <property type="term" value="P:negative regulation of cell division"/>
    <property type="evidence" value="ECO:0007669"/>
    <property type="project" value="InterPro"/>
</dbReference>
<keyword evidence="2" id="KW-1185">Reference proteome</keyword>
<dbReference type="RefSeq" id="WP_243749470.1">
    <property type="nucleotide sequence ID" value="NZ_JAAONY010000002.1"/>
</dbReference>
<dbReference type="InterPro" id="IPR004596">
    <property type="entry name" value="Cell_div_suppressor_SulA"/>
</dbReference>
<dbReference type="Gene3D" id="3.40.50.300">
    <property type="entry name" value="P-loop containing nucleotide triphosphate hydrolases"/>
    <property type="match status" value="1"/>
</dbReference>
<gene>
    <name evidence="1" type="ORF">HNR48_001856</name>
</gene>
<dbReference type="InParanoid" id="A0A7X0JUI8"/>
<name>A0A7X0JUI8_9GAMM</name>
<dbReference type="GO" id="GO:0009432">
    <property type="term" value="P:SOS response"/>
    <property type="evidence" value="ECO:0007669"/>
    <property type="project" value="InterPro"/>
</dbReference>
<dbReference type="SUPFAM" id="SSF52540">
    <property type="entry name" value="P-loop containing nucleoside triphosphate hydrolases"/>
    <property type="match status" value="1"/>
</dbReference>
<dbReference type="PIRSF" id="PIRSF003093">
    <property type="entry name" value="SulA"/>
    <property type="match status" value="1"/>
</dbReference>
<accession>A0A7X0JUI8</accession>
<reference evidence="1 2" key="1">
    <citation type="submission" date="2020-08" db="EMBL/GenBank/DDBJ databases">
        <title>Genomic Encyclopedia of Type Strains, Phase IV (KMG-IV): sequencing the most valuable type-strain genomes for metagenomic binning, comparative biology and taxonomic classification.</title>
        <authorList>
            <person name="Goeker M."/>
        </authorList>
    </citation>
    <scope>NUCLEOTIDE SEQUENCE [LARGE SCALE GENOMIC DNA]</scope>
    <source>
        <strain evidence="1 2">DSM 22368</strain>
    </source>
</reference>
<dbReference type="AlphaFoldDB" id="A0A7X0JUI8"/>
<protein>
    <submittedName>
        <fullName evidence="1">Cell division inhibitor SulA</fullName>
    </submittedName>
</protein>
<proteinExistence type="predicted"/>